<dbReference type="InterPro" id="IPR035906">
    <property type="entry name" value="MetI-like_sf"/>
</dbReference>
<dbReference type="Pfam" id="PF12911">
    <property type="entry name" value="OppC_N"/>
    <property type="match status" value="1"/>
</dbReference>
<keyword evidence="3 5" id="KW-1133">Transmembrane helix</keyword>
<dbReference type="OrthoDB" id="6637947at2"/>
<evidence type="ECO:0000313" key="7">
    <source>
        <dbReference type="EMBL" id="TVZ00684.1"/>
    </source>
</evidence>
<organism evidence="7 8">
    <name type="scientific">Trebonia kvetii</name>
    <dbReference type="NCBI Taxonomy" id="2480626"/>
    <lineage>
        <taxon>Bacteria</taxon>
        <taxon>Bacillati</taxon>
        <taxon>Actinomycetota</taxon>
        <taxon>Actinomycetes</taxon>
        <taxon>Streptosporangiales</taxon>
        <taxon>Treboniaceae</taxon>
        <taxon>Trebonia</taxon>
    </lineage>
</organism>
<dbReference type="Pfam" id="PF00528">
    <property type="entry name" value="BPD_transp_1"/>
    <property type="match status" value="1"/>
</dbReference>
<dbReference type="InterPro" id="IPR025966">
    <property type="entry name" value="OppC_N"/>
</dbReference>
<dbReference type="Gene3D" id="1.10.3720.10">
    <property type="entry name" value="MetI-like"/>
    <property type="match status" value="1"/>
</dbReference>
<evidence type="ECO:0000256" key="5">
    <source>
        <dbReference type="RuleBase" id="RU363032"/>
    </source>
</evidence>
<comment type="subcellular location">
    <subcellularLocation>
        <location evidence="5">Cell membrane</location>
        <topology evidence="5">Multi-pass membrane protein</topology>
    </subcellularLocation>
    <subcellularLocation>
        <location evidence="1">Membrane</location>
        <topology evidence="1">Multi-pass membrane protein</topology>
    </subcellularLocation>
</comment>
<keyword evidence="4 5" id="KW-0472">Membrane</keyword>
<feature type="domain" description="ABC transmembrane type-1" evidence="6">
    <location>
        <begin position="81"/>
        <end position="269"/>
    </location>
</feature>
<evidence type="ECO:0000256" key="4">
    <source>
        <dbReference type="ARBA" id="ARBA00023136"/>
    </source>
</evidence>
<comment type="similarity">
    <text evidence="5">Belongs to the binding-protein-dependent transport system permease family.</text>
</comment>
<evidence type="ECO:0000256" key="3">
    <source>
        <dbReference type="ARBA" id="ARBA00022989"/>
    </source>
</evidence>
<keyword evidence="2 5" id="KW-0812">Transmembrane</keyword>
<feature type="transmembrane region" description="Helical" evidence="5">
    <location>
        <begin position="17"/>
        <end position="36"/>
    </location>
</feature>
<feature type="transmembrane region" description="Helical" evidence="5">
    <location>
        <begin position="198"/>
        <end position="222"/>
    </location>
</feature>
<evidence type="ECO:0000259" key="6">
    <source>
        <dbReference type="PROSITE" id="PS50928"/>
    </source>
</evidence>
<evidence type="ECO:0000256" key="2">
    <source>
        <dbReference type="ARBA" id="ARBA00022692"/>
    </source>
</evidence>
<sequence length="335" mass="35754">MSAVANVWRNLPLKAKIGVWLFGFFVLAAIIGPQVAPYDPSYANPDPALLQAHPSAQHLLGTTQTGQDVLSQLLVGIRMTMELALLVGVIATALSVIVGVTSAFLGGVWDEVLSLLSNVFLVIPALPLLILLLGYLPGRGQLPTILVLSGLGWPWGARVIRAQTLMIRNRDFVAAARESGEKSWRIIVLDIIPNEISLIAASFVNTVLYAIGASVALAFVGLSDLNTWSLGTILYWAQSQQALQLGAWWWFAPPGLAVALIGISLVLLNTGIDELGSPRLRASRGAAKIAGQRIWPTDPTPVYAQLTASRSRVGAFLHSFSRGSLLDETPAGGEL</sequence>
<dbReference type="PROSITE" id="PS50928">
    <property type="entry name" value="ABC_TM1"/>
    <property type="match status" value="1"/>
</dbReference>
<keyword evidence="5" id="KW-0813">Transport</keyword>
<dbReference type="GO" id="GO:0055085">
    <property type="term" value="P:transmembrane transport"/>
    <property type="evidence" value="ECO:0007669"/>
    <property type="project" value="InterPro"/>
</dbReference>
<feature type="transmembrane region" description="Helical" evidence="5">
    <location>
        <begin position="142"/>
        <end position="160"/>
    </location>
</feature>
<dbReference type="GO" id="GO:0005886">
    <property type="term" value="C:plasma membrane"/>
    <property type="evidence" value="ECO:0007669"/>
    <property type="project" value="UniProtKB-SubCell"/>
</dbReference>
<name>A0A6P2BNW8_9ACTN</name>
<feature type="transmembrane region" description="Helical" evidence="5">
    <location>
        <begin position="112"/>
        <end position="136"/>
    </location>
</feature>
<dbReference type="SUPFAM" id="SSF161098">
    <property type="entry name" value="MetI-like"/>
    <property type="match status" value="1"/>
</dbReference>
<dbReference type="CDD" id="cd06261">
    <property type="entry name" value="TM_PBP2"/>
    <property type="match status" value="1"/>
</dbReference>
<feature type="transmembrane region" description="Helical" evidence="5">
    <location>
        <begin position="248"/>
        <end position="272"/>
    </location>
</feature>
<dbReference type="Proteomes" id="UP000460272">
    <property type="component" value="Unassembled WGS sequence"/>
</dbReference>
<dbReference type="AlphaFoldDB" id="A0A6P2BNW8"/>
<dbReference type="InterPro" id="IPR000515">
    <property type="entry name" value="MetI-like"/>
</dbReference>
<feature type="transmembrane region" description="Helical" evidence="5">
    <location>
        <begin position="83"/>
        <end position="105"/>
    </location>
</feature>
<comment type="caution">
    <text evidence="7">The sequence shown here is derived from an EMBL/GenBank/DDBJ whole genome shotgun (WGS) entry which is preliminary data.</text>
</comment>
<keyword evidence="8" id="KW-1185">Reference proteome</keyword>
<protein>
    <submittedName>
        <fullName evidence="7">ABC transporter permease</fullName>
    </submittedName>
</protein>
<gene>
    <name evidence="7" type="ORF">EAS64_35555</name>
</gene>
<dbReference type="PANTHER" id="PTHR42729:SF1">
    <property type="entry name" value="OLIGO_DIPEPTIDE TRANSPORT, PERMEASE PROTEIN (DPPC-2)"/>
    <property type="match status" value="1"/>
</dbReference>
<reference evidence="7 8" key="1">
    <citation type="submission" date="2018-11" db="EMBL/GenBank/DDBJ databases">
        <title>Trebonia kvetii gen.nov., sp.nov., a novel acidophilic actinobacterium, and proposal of the new actinobacterial family Treboniaceae fam. nov.</title>
        <authorList>
            <person name="Rapoport D."/>
            <person name="Sagova-Mareckova M."/>
            <person name="Sedlacek I."/>
            <person name="Provaznik J."/>
            <person name="Kralova S."/>
            <person name="Pavlinic D."/>
            <person name="Benes V."/>
            <person name="Kopecky J."/>
        </authorList>
    </citation>
    <scope>NUCLEOTIDE SEQUENCE [LARGE SCALE GENOMIC DNA]</scope>
    <source>
        <strain evidence="7 8">15Tr583</strain>
    </source>
</reference>
<dbReference type="RefSeq" id="WP_145860333.1">
    <property type="nucleotide sequence ID" value="NZ_RPFW01000008.1"/>
</dbReference>
<evidence type="ECO:0000256" key="1">
    <source>
        <dbReference type="ARBA" id="ARBA00004141"/>
    </source>
</evidence>
<dbReference type="EMBL" id="RPFW01000008">
    <property type="protein sequence ID" value="TVZ00684.1"/>
    <property type="molecule type" value="Genomic_DNA"/>
</dbReference>
<proteinExistence type="inferred from homology"/>
<dbReference type="PANTHER" id="PTHR42729">
    <property type="entry name" value="OLIGO/DIPEPTIDE TRANSPORT, PERMEASE PROTEIN (DPPC-2)"/>
    <property type="match status" value="1"/>
</dbReference>
<evidence type="ECO:0000313" key="8">
    <source>
        <dbReference type="Proteomes" id="UP000460272"/>
    </source>
</evidence>
<accession>A0A6P2BNW8</accession>